<dbReference type="SUPFAM" id="SSF52540">
    <property type="entry name" value="P-loop containing nucleoside triphosphate hydrolases"/>
    <property type="match status" value="1"/>
</dbReference>
<comment type="catalytic activity">
    <reaction evidence="5">
        <text>3'-dephospho-CoA + ATP = ADP + CoA + H(+)</text>
        <dbReference type="Rhea" id="RHEA:18245"/>
        <dbReference type="ChEBI" id="CHEBI:15378"/>
        <dbReference type="ChEBI" id="CHEBI:30616"/>
        <dbReference type="ChEBI" id="CHEBI:57287"/>
        <dbReference type="ChEBI" id="CHEBI:57328"/>
        <dbReference type="ChEBI" id="CHEBI:456216"/>
        <dbReference type="EC" id="2.7.1.24"/>
    </reaction>
</comment>
<dbReference type="Gene3D" id="3.40.50.300">
    <property type="entry name" value="P-loop containing nucleotide triphosphate hydrolases"/>
    <property type="match status" value="1"/>
</dbReference>
<dbReference type="PROSITE" id="PS51219">
    <property type="entry name" value="DPCK"/>
    <property type="match status" value="1"/>
</dbReference>
<accession>A0ABQ2NLT9</accession>
<proteinExistence type="inferred from homology"/>
<evidence type="ECO:0000256" key="3">
    <source>
        <dbReference type="ARBA" id="ARBA00022840"/>
    </source>
</evidence>
<name>A0ABQ2NLT9_9FLAO</name>
<dbReference type="EMBL" id="BMLV01000005">
    <property type="protein sequence ID" value="GGP05584.1"/>
    <property type="molecule type" value="Genomic_DNA"/>
</dbReference>
<organism evidence="7 8">
    <name type="scientific">Cloacibacterium rupense</name>
    <dbReference type="NCBI Taxonomy" id="517423"/>
    <lineage>
        <taxon>Bacteria</taxon>
        <taxon>Pseudomonadati</taxon>
        <taxon>Bacteroidota</taxon>
        <taxon>Flavobacteriia</taxon>
        <taxon>Flavobacteriales</taxon>
        <taxon>Weeksellaceae</taxon>
    </lineage>
</organism>
<dbReference type="InterPro" id="IPR001977">
    <property type="entry name" value="Depp_CoAkinase"/>
</dbReference>
<protein>
    <recommendedName>
        <fullName evidence="5 6">Dephospho-CoA kinase</fullName>
        <ecNumber evidence="5 6">2.7.1.24</ecNumber>
    </recommendedName>
    <alternativeName>
        <fullName evidence="5">Dephosphocoenzyme A kinase</fullName>
    </alternativeName>
</protein>
<dbReference type="GO" id="GO:0016301">
    <property type="term" value="F:kinase activity"/>
    <property type="evidence" value="ECO:0007669"/>
    <property type="project" value="UniProtKB-KW"/>
</dbReference>
<dbReference type="PANTHER" id="PTHR10695">
    <property type="entry name" value="DEPHOSPHO-COA KINASE-RELATED"/>
    <property type="match status" value="1"/>
</dbReference>
<dbReference type="Pfam" id="PF01121">
    <property type="entry name" value="CoaE"/>
    <property type="match status" value="1"/>
</dbReference>
<keyword evidence="2 5" id="KW-0547">Nucleotide-binding</keyword>
<sequence>MEDGSLKTAKKIIGLTGGIGSGKSTVAEFIEEMGYPVYNSDFWAKELVNIDENLKHRIISLLGENSYDEDGEYNRPYVASIVFENEELLLELNKIIHPAVKEHFENWVNAQNSEFVFKETALLFELKLNESCYQSILVTAEDNIRIKRVMDRDQKTYREIEAIMQKQMPEKDKIKKADFVIENNSDLETLKSFTKQTIKELEKMDL</sequence>
<dbReference type="NCBIfam" id="TIGR00152">
    <property type="entry name" value="dephospho-CoA kinase"/>
    <property type="match status" value="1"/>
</dbReference>
<dbReference type="PANTHER" id="PTHR10695:SF46">
    <property type="entry name" value="BIFUNCTIONAL COENZYME A SYNTHASE-RELATED"/>
    <property type="match status" value="1"/>
</dbReference>
<evidence type="ECO:0000256" key="1">
    <source>
        <dbReference type="ARBA" id="ARBA00009018"/>
    </source>
</evidence>
<keyword evidence="5" id="KW-0963">Cytoplasm</keyword>
<keyword evidence="5" id="KW-0808">Transferase</keyword>
<comment type="pathway">
    <text evidence="5">Cofactor biosynthesis; coenzyme A biosynthesis; CoA from (R)-pantothenate: step 5/5.</text>
</comment>
<dbReference type="RefSeq" id="WP_188618202.1">
    <property type="nucleotide sequence ID" value="NZ_BMLV01000005.1"/>
</dbReference>
<keyword evidence="8" id="KW-1185">Reference proteome</keyword>
<comment type="caution">
    <text evidence="7">The sequence shown here is derived from an EMBL/GenBank/DDBJ whole genome shotgun (WGS) entry which is preliminary data.</text>
</comment>
<feature type="binding site" evidence="5">
    <location>
        <begin position="20"/>
        <end position="25"/>
    </location>
    <ligand>
        <name>ATP</name>
        <dbReference type="ChEBI" id="CHEBI:30616"/>
    </ligand>
</feature>
<comment type="function">
    <text evidence="5">Catalyzes the phosphorylation of the 3'-hydroxyl group of dephosphocoenzyme A to form coenzyme A.</text>
</comment>
<dbReference type="EC" id="2.7.1.24" evidence="5 6"/>
<keyword evidence="3 5" id="KW-0067">ATP-binding</keyword>
<keyword evidence="5 7" id="KW-0418">Kinase</keyword>
<comment type="similarity">
    <text evidence="1 5">Belongs to the CoaE family.</text>
</comment>
<evidence type="ECO:0000313" key="7">
    <source>
        <dbReference type="EMBL" id="GGP05584.1"/>
    </source>
</evidence>
<gene>
    <name evidence="5 7" type="primary">coaE</name>
    <name evidence="7" type="ORF">GCM10010992_22250</name>
</gene>
<keyword evidence="4 5" id="KW-0173">Coenzyme A biosynthesis</keyword>
<reference evidence="8" key="1">
    <citation type="journal article" date="2019" name="Int. J. Syst. Evol. Microbiol.">
        <title>The Global Catalogue of Microorganisms (GCM) 10K type strain sequencing project: providing services to taxonomists for standard genome sequencing and annotation.</title>
        <authorList>
            <consortium name="The Broad Institute Genomics Platform"/>
            <consortium name="The Broad Institute Genome Sequencing Center for Infectious Disease"/>
            <person name="Wu L."/>
            <person name="Ma J."/>
        </authorList>
    </citation>
    <scope>NUCLEOTIDE SEQUENCE [LARGE SCALE GENOMIC DNA]</scope>
    <source>
        <strain evidence="8">CGMCC 1.7656</strain>
    </source>
</reference>
<evidence type="ECO:0000313" key="8">
    <source>
        <dbReference type="Proteomes" id="UP000620064"/>
    </source>
</evidence>
<dbReference type="CDD" id="cd02022">
    <property type="entry name" value="DPCK"/>
    <property type="match status" value="1"/>
</dbReference>
<evidence type="ECO:0000256" key="2">
    <source>
        <dbReference type="ARBA" id="ARBA00022741"/>
    </source>
</evidence>
<comment type="subcellular location">
    <subcellularLocation>
        <location evidence="5">Cytoplasm</location>
    </subcellularLocation>
</comment>
<evidence type="ECO:0000256" key="6">
    <source>
        <dbReference type="NCBIfam" id="TIGR00152"/>
    </source>
</evidence>
<dbReference type="Proteomes" id="UP000620064">
    <property type="component" value="Unassembled WGS sequence"/>
</dbReference>
<dbReference type="HAMAP" id="MF_00376">
    <property type="entry name" value="Dephospho_CoA_kinase"/>
    <property type="match status" value="1"/>
</dbReference>
<evidence type="ECO:0000256" key="4">
    <source>
        <dbReference type="ARBA" id="ARBA00022993"/>
    </source>
</evidence>
<dbReference type="InterPro" id="IPR027417">
    <property type="entry name" value="P-loop_NTPase"/>
</dbReference>
<evidence type="ECO:0000256" key="5">
    <source>
        <dbReference type="HAMAP-Rule" id="MF_00376"/>
    </source>
</evidence>